<dbReference type="Proteomes" id="UP000257109">
    <property type="component" value="Unassembled WGS sequence"/>
</dbReference>
<keyword evidence="3" id="KW-1185">Reference proteome</keyword>
<feature type="non-terminal residue" evidence="2">
    <location>
        <position position="1"/>
    </location>
</feature>
<sequence length="87" mass="10389">SKVDRGACSTESPKNSSKCSHRSDHSEKGERPRRDGRMEEVPRRERQERREIHEGRSRHVDTWANLKREMITRFVSVSYTMDLYNRL</sequence>
<evidence type="ECO:0000256" key="1">
    <source>
        <dbReference type="SAM" id="MobiDB-lite"/>
    </source>
</evidence>
<dbReference type="EMBL" id="QJKJ01003551">
    <property type="protein sequence ID" value="RDX97907.1"/>
    <property type="molecule type" value="Genomic_DNA"/>
</dbReference>
<gene>
    <name evidence="2" type="ORF">CR513_19257</name>
</gene>
<feature type="region of interest" description="Disordered" evidence="1">
    <location>
        <begin position="1"/>
        <end position="59"/>
    </location>
</feature>
<evidence type="ECO:0000313" key="3">
    <source>
        <dbReference type="Proteomes" id="UP000257109"/>
    </source>
</evidence>
<reference evidence="2" key="1">
    <citation type="submission" date="2018-05" db="EMBL/GenBank/DDBJ databases">
        <title>Draft genome of Mucuna pruriens seed.</title>
        <authorList>
            <person name="Nnadi N.E."/>
            <person name="Vos R."/>
            <person name="Hasami M.H."/>
            <person name="Devisetty U.K."/>
            <person name="Aguiy J.C."/>
        </authorList>
    </citation>
    <scope>NUCLEOTIDE SEQUENCE [LARGE SCALE GENOMIC DNA]</scope>
    <source>
        <strain evidence="2">JCA_2017</strain>
    </source>
</reference>
<name>A0A371H563_MUCPR</name>
<dbReference type="AlphaFoldDB" id="A0A371H563"/>
<feature type="compositionally biased region" description="Polar residues" evidence="1">
    <location>
        <begin position="9"/>
        <end position="18"/>
    </location>
</feature>
<comment type="caution">
    <text evidence="2">The sequence shown here is derived from an EMBL/GenBank/DDBJ whole genome shotgun (WGS) entry which is preliminary data.</text>
</comment>
<evidence type="ECO:0000313" key="2">
    <source>
        <dbReference type="EMBL" id="RDX97907.1"/>
    </source>
</evidence>
<organism evidence="2 3">
    <name type="scientific">Mucuna pruriens</name>
    <name type="common">Velvet bean</name>
    <name type="synonym">Dolichos pruriens</name>
    <dbReference type="NCBI Taxonomy" id="157652"/>
    <lineage>
        <taxon>Eukaryota</taxon>
        <taxon>Viridiplantae</taxon>
        <taxon>Streptophyta</taxon>
        <taxon>Embryophyta</taxon>
        <taxon>Tracheophyta</taxon>
        <taxon>Spermatophyta</taxon>
        <taxon>Magnoliopsida</taxon>
        <taxon>eudicotyledons</taxon>
        <taxon>Gunneridae</taxon>
        <taxon>Pentapetalae</taxon>
        <taxon>rosids</taxon>
        <taxon>fabids</taxon>
        <taxon>Fabales</taxon>
        <taxon>Fabaceae</taxon>
        <taxon>Papilionoideae</taxon>
        <taxon>50 kb inversion clade</taxon>
        <taxon>NPAAA clade</taxon>
        <taxon>indigoferoid/millettioid clade</taxon>
        <taxon>Phaseoleae</taxon>
        <taxon>Mucuna</taxon>
    </lineage>
</organism>
<accession>A0A371H563</accession>
<feature type="compositionally biased region" description="Basic and acidic residues" evidence="1">
    <location>
        <begin position="21"/>
        <end position="59"/>
    </location>
</feature>
<proteinExistence type="predicted"/>
<protein>
    <submittedName>
        <fullName evidence="2">Uncharacterized protein</fullName>
    </submittedName>
</protein>